<sequence length="619" mass="71930">MKKLQITDLLPEERQVIEHHYGNQVHSLHSFSPKQLLYLRDITDDEKEFFSHRDSHHLTGALLQMLYKIKGKLIPTRFNRALNVISRHDEALRMNFCDVGNRILAVVFQERLEMPEVVYRNLENVQGEQLDDIFKSLMEADMRRSFDPQKGPIIRFSVYHTGEDEYAVVVTGIQAMLYNFDVRKIFCEALDLPYKPQLNAVSGLRSHMSDMEQSVITYWKKILAKLPPQPQLPHMEKLNNIHRQEAFLSYIPHNIFAQLREKAKGNKIMLMSILQTAWGLLLEHTNKCDDVAYCVVVPRYMGKDSENSAQSIVPMRLTIKGNPMIQTIVTKAFQQFVISQPYASLGREGLTNIIGQQKPFFDHFLNFHDFFLEGVSYSTVPAEAYGRLVVQNSWDTRDIKLGIGFRHEEDQLVMTFSYDNTLYSPVSIEKLFRQYILILQQMLADWSDNYSIFTERLAKHAISVEQTKKAEKKNTRGELQNYLFKLDLLQGCENGVVQRFVESSYMISYFEGDSLPEEMLKTKLVFLVEGKVARSMENSEGWYNALDIKKENCWLNELIFLDEKKARVSVEVLTEQAKFLLIPLSSVQAVMSRHPGFAMSILKFTARQLEKYQRLWVQS</sequence>
<organism evidence="2 3">
    <name type="scientific">Selenomonas ruminantium</name>
    <dbReference type="NCBI Taxonomy" id="971"/>
    <lineage>
        <taxon>Bacteria</taxon>
        <taxon>Bacillati</taxon>
        <taxon>Bacillota</taxon>
        <taxon>Negativicutes</taxon>
        <taxon>Selenomonadales</taxon>
        <taxon>Selenomonadaceae</taxon>
        <taxon>Selenomonas</taxon>
    </lineage>
</organism>
<proteinExistence type="predicted"/>
<dbReference type="SUPFAM" id="SSF51206">
    <property type="entry name" value="cAMP-binding domain-like"/>
    <property type="match status" value="1"/>
</dbReference>
<dbReference type="GO" id="GO:0003824">
    <property type="term" value="F:catalytic activity"/>
    <property type="evidence" value="ECO:0007669"/>
    <property type="project" value="InterPro"/>
</dbReference>
<dbReference type="GO" id="GO:0044550">
    <property type="term" value="P:secondary metabolite biosynthetic process"/>
    <property type="evidence" value="ECO:0007669"/>
    <property type="project" value="TreeGrafter"/>
</dbReference>
<dbReference type="Pfam" id="PF00668">
    <property type="entry name" value="Condensation"/>
    <property type="match status" value="2"/>
</dbReference>
<name>A0A927WQV4_SELRU</name>
<feature type="domain" description="Condensation" evidence="1">
    <location>
        <begin position="209"/>
        <end position="448"/>
    </location>
</feature>
<dbReference type="AlphaFoldDB" id="A0A927WQV4"/>
<evidence type="ECO:0000259" key="1">
    <source>
        <dbReference type="Pfam" id="PF00668"/>
    </source>
</evidence>
<dbReference type="PANTHER" id="PTHR45527:SF1">
    <property type="entry name" value="FATTY ACID SYNTHASE"/>
    <property type="match status" value="1"/>
</dbReference>
<dbReference type="Proteomes" id="UP000761380">
    <property type="component" value="Unassembled WGS sequence"/>
</dbReference>
<dbReference type="InterPro" id="IPR023213">
    <property type="entry name" value="CAT-like_dom_sf"/>
</dbReference>
<dbReference type="EMBL" id="SVBY01000040">
    <property type="protein sequence ID" value="MBE6092836.1"/>
    <property type="molecule type" value="Genomic_DNA"/>
</dbReference>
<evidence type="ECO:0000313" key="2">
    <source>
        <dbReference type="EMBL" id="MBE6092836.1"/>
    </source>
</evidence>
<comment type="caution">
    <text evidence="2">The sequence shown here is derived from an EMBL/GenBank/DDBJ whole genome shotgun (WGS) entry which is preliminary data.</text>
</comment>
<dbReference type="Gene3D" id="2.60.120.10">
    <property type="entry name" value="Jelly Rolls"/>
    <property type="match status" value="1"/>
</dbReference>
<dbReference type="SUPFAM" id="SSF52777">
    <property type="entry name" value="CoA-dependent acyltransferases"/>
    <property type="match status" value="2"/>
</dbReference>
<dbReference type="GO" id="GO:0005737">
    <property type="term" value="C:cytoplasm"/>
    <property type="evidence" value="ECO:0007669"/>
    <property type="project" value="TreeGrafter"/>
</dbReference>
<gene>
    <name evidence="2" type="ORF">E7201_06675</name>
</gene>
<dbReference type="GO" id="GO:0031177">
    <property type="term" value="F:phosphopantetheine binding"/>
    <property type="evidence" value="ECO:0007669"/>
    <property type="project" value="TreeGrafter"/>
</dbReference>
<dbReference type="InterPro" id="IPR014710">
    <property type="entry name" value="RmlC-like_jellyroll"/>
</dbReference>
<dbReference type="InterPro" id="IPR001242">
    <property type="entry name" value="Condensation_dom"/>
</dbReference>
<dbReference type="PANTHER" id="PTHR45527">
    <property type="entry name" value="NONRIBOSOMAL PEPTIDE SYNTHETASE"/>
    <property type="match status" value="1"/>
</dbReference>
<dbReference type="GO" id="GO:0008610">
    <property type="term" value="P:lipid biosynthetic process"/>
    <property type="evidence" value="ECO:0007669"/>
    <property type="project" value="UniProtKB-ARBA"/>
</dbReference>
<accession>A0A927WQV4</accession>
<dbReference type="Gene3D" id="3.30.559.30">
    <property type="entry name" value="Nonribosomal peptide synthetase, condensation domain"/>
    <property type="match status" value="1"/>
</dbReference>
<feature type="domain" description="Condensation" evidence="1">
    <location>
        <begin position="62"/>
        <end position="170"/>
    </location>
</feature>
<protein>
    <recommendedName>
        <fullName evidence="1">Condensation domain-containing protein</fullName>
    </recommendedName>
</protein>
<dbReference type="Gene3D" id="3.30.559.10">
    <property type="entry name" value="Chloramphenicol acetyltransferase-like domain"/>
    <property type="match status" value="1"/>
</dbReference>
<dbReference type="GO" id="GO:0043041">
    <property type="term" value="P:amino acid activation for nonribosomal peptide biosynthetic process"/>
    <property type="evidence" value="ECO:0007669"/>
    <property type="project" value="TreeGrafter"/>
</dbReference>
<evidence type="ECO:0000313" key="3">
    <source>
        <dbReference type="Proteomes" id="UP000761380"/>
    </source>
</evidence>
<dbReference type="InterPro" id="IPR018490">
    <property type="entry name" value="cNMP-bd_dom_sf"/>
</dbReference>
<reference evidence="2" key="1">
    <citation type="submission" date="2019-04" db="EMBL/GenBank/DDBJ databases">
        <title>Evolution of Biomass-Degrading Anaerobic Consortia Revealed by Metagenomics.</title>
        <authorList>
            <person name="Peng X."/>
        </authorList>
    </citation>
    <scope>NUCLEOTIDE SEQUENCE</scope>
    <source>
        <strain evidence="2">SIG240</strain>
    </source>
</reference>